<name>A0A7U2NE88_FLAPS</name>
<evidence type="ECO:0000313" key="2">
    <source>
        <dbReference type="Proteomes" id="UP000596329"/>
    </source>
</evidence>
<accession>A0A7U2NE88</accession>
<dbReference type="EMBL" id="CP059075">
    <property type="protein sequence ID" value="QRE03487.1"/>
    <property type="molecule type" value="Genomic_DNA"/>
</dbReference>
<protein>
    <submittedName>
        <fullName evidence="1">Uncharacterized protein</fullName>
    </submittedName>
</protein>
<dbReference type="AlphaFoldDB" id="A0A7U2NE88"/>
<sequence>MQISTISGHLTVTNKKHIKALFDAKLSTGKVNRINYFISFHIDFWSVQIVQTDKNNSSGIEKSKATFKIN</sequence>
<dbReference type="Proteomes" id="UP000596329">
    <property type="component" value="Chromosome"/>
</dbReference>
<reference evidence="1 2" key="1">
    <citation type="submission" date="2020-07" db="EMBL/GenBank/DDBJ databases">
        <title>Genomic characterization of Flavobacterium psychrophilum strains.</title>
        <authorList>
            <person name="Castillo D."/>
            <person name="Jorgensen J."/>
            <person name="Middelboe M."/>
        </authorList>
    </citation>
    <scope>NUCLEOTIDE SEQUENCE [LARGE SCALE GENOMIC DNA]</scope>
    <source>
        <strain evidence="1 2">FPS-R7</strain>
    </source>
</reference>
<proteinExistence type="predicted"/>
<gene>
    <name evidence="1" type="ORF">H0H26_11440</name>
</gene>
<organism evidence="1 2">
    <name type="scientific">Flavobacterium psychrophilum</name>
    <dbReference type="NCBI Taxonomy" id="96345"/>
    <lineage>
        <taxon>Bacteria</taxon>
        <taxon>Pseudomonadati</taxon>
        <taxon>Bacteroidota</taxon>
        <taxon>Flavobacteriia</taxon>
        <taxon>Flavobacteriales</taxon>
        <taxon>Flavobacteriaceae</taxon>
        <taxon>Flavobacterium</taxon>
    </lineage>
</organism>
<evidence type="ECO:0000313" key="1">
    <source>
        <dbReference type="EMBL" id="QRE03487.1"/>
    </source>
</evidence>
<dbReference type="RefSeq" id="WP_203095755.1">
    <property type="nucleotide sequence ID" value="NZ_CP059075.1"/>
</dbReference>